<dbReference type="Pfam" id="PF12697">
    <property type="entry name" value="Abhydrolase_6"/>
    <property type="match status" value="1"/>
</dbReference>
<dbReference type="SUPFAM" id="SSF53474">
    <property type="entry name" value="alpha/beta-Hydrolases"/>
    <property type="match status" value="1"/>
</dbReference>
<dbReference type="InterPro" id="IPR050266">
    <property type="entry name" value="AB_hydrolase_sf"/>
</dbReference>
<name>A0ABZ1HYT9_9PSEU</name>
<dbReference type="Proteomes" id="UP001330812">
    <property type="component" value="Chromosome"/>
</dbReference>
<evidence type="ECO:0000259" key="1">
    <source>
        <dbReference type="Pfam" id="PF12697"/>
    </source>
</evidence>
<dbReference type="RefSeq" id="WP_326566314.1">
    <property type="nucleotide sequence ID" value="NZ_CP142149.1"/>
</dbReference>
<feature type="domain" description="AB hydrolase-1" evidence="1">
    <location>
        <begin position="18"/>
        <end position="250"/>
    </location>
</feature>
<evidence type="ECO:0000313" key="3">
    <source>
        <dbReference type="Proteomes" id="UP001330812"/>
    </source>
</evidence>
<dbReference type="GO" id="GO:0016787">
    <property type="term" value="F:hydrolase activity"/>
    <property type="evidence" value="ECO:0007669"/>
    <property type="project" value="UniProtKB-KW"/>
</dbReference>
<reference evidence="2 3" key="1">
    <citation type="journal article" date="2015" name="Int. J. Syst. Evol. Microbiol.">
        <title>Amycolatopsis rhabdoformis sp. nov., an actinomycete isolated from a tropical forest soil.</title>
        <authorList>
            <person name="Souza W.R."/>
            <person name="Silva R.E."/>
            <person name="Goodfellow M."/>
            <person name="Busarakam K."/>
            <person name="Figueiro F.S."/>
            <person name="Ferreira D."/>
            <person name="Rodrigues-Filho E."/>
            <person name="Moraes L.A.B."/>
            <person name="Zucchi T.D."/>
        </authorList>
    </citation>
    <scope>NUCLEOTIDE SEQUENCE [LARGE SCALE GENOMIC DNA]</scope>
    <source>
        <strain evidence="2 3">NCIMB 14900</strain>
    </source>
</reference>
<dbReference type="PANTHER" id="PTHR43798">
    <property type="entry name" value="MONOACYLGLYCEROL LIPASE"/>
    <property type="match status" value="1"/>
</dbReference>
<evidence type="ECO:0000313" key="2">
    <source>
        <dbReference type="EMBL" id="WSE27301.1"/>
    </source>
</evidence>
<accession>A0ABZ1HYT9</accession>
<organism evidence="2 3">
    <name type="scientific">Amycolatopsis rhabdoformis</name>
    <dbReference type="NCBI Taxonomy" id="1448059"/>
    <lineage>
        <taxon>Bacteria</taxon>
        <taxon>Bacillati</taxon>
        <taxon>Actinomycetota</taxon>
        <taxon>Actinomycetes</taxon>
        <taxon>Pseudonocardiales</taxon>
        <taxon>Pseudonocardiaceae</taxon>
        <taxon>Amycolatopsis</taxon>
    </lineage>
</organism>
<sequence>MTDYLHVVHDGPPDAPPLLLIHGSGATSGSWSEMVPALAERHHVVRIDLPGCGRSTPPSSYAVPNQAARVAALLDELGLTSVVVVGHSSGGYVAASLAEQRPDLVGSIALISTGPRLDALSHQPLLLRVLLAPPFGPLLWRRRSDDLIRRGIRATMARPADIPDDLVTELRRTSYHAFREVLRHGSAYLGERPMPERLAALDVPVLVVFGAADPRWDPASAQDYATVARVEYLPGVGHVPLVEEPGKTAELLLAFAATRL</sequence>
<dbReference type="PRINTS" id="PR00111">
    <property type="entry name" value="ABHYDROLASE"/>
</dbReference>
<protein>
    <submittedName>
        <fullName evidence="2">Alpha/beta hydrolase</fullName>
    </submittedName>
</protein>
<dbReference type="InterPro" id="IPR000073">
    <property type="entry name" value="AB_hydrolase_1"/>
</dbReference>
<dbReference type="InterPro" id="IPR029058">
    <property type="entry name" value="AB_hydrolase_fold"/>
</dbReference>
<keyword evidence="2" id="KW-0378">Hydrolase</keyword>
<dbReference type="PANTHER" id="PTHR43798:SF5">
    <property type="entry name" value="MONOACYLGLYCEROL LIPASE ABHD6"/>
    <property type="match status" value="1"/>
</dbReference>
<proteinExistence type="predicted"/>
<dbReference type="EMBL" id="CP142149">
    <property type="protein sequence ID" value="WSE27301.1"/>
    <property type="molecule type" value="Genomic_DNA"/>
</dbReference>
<keyword evidence="3" id="KW-1185">Reference proteome</keyword>
<dbReference type="Gene3D" id="3.40.50.1820">
    <property type="entry name" value="alpha/beta hydrolase"/>
    <property type="match status" value="1"/>
</dbReference>
<gene>
    <name evidence="2" type="ORF">VSH64_31130</name>
</gene>